<comment type="caution">
    <text evidence="5">The sequence shown here is derived from an EMBL/GenBank/DDBJ whole genome shotgun (WGS) entry which is preliminary data.</text>
</comment>
<protein>
    <submittedName>
        <fullName evidence="5">GntR family transcriptional regulator</fullName>
    </submittedName>
</protein>
<dbReference type="Gene3D" id="1.10.10.10">
    <property type="entry name" value="Winged helix-like DNA-binding domain superfamily/Winged helix DNA-binding domain"/>
    <property type="match status" value="1"/>
</dbReference>
<evidence type="ECO:0000256" key="2">
    <source>
        <dbReference type="ARBA" id="ARBA00023125"/>
    </source>
</evidence>
<evidence type="ECO:0000313" key="6">
    <source>
        <dbReference type="Proteomes" id="UP001500713"/>
    </source>
</evidence>
<dbReference type="SUPFAM" id="SSF46785">
    <property type="entry name" value="Winged helix' DNA-binding domain"/>
    <property type="match status" value="1"/>
</dbReference>
<dbReference type="InterPro" id="IPR011711">
    <property type="entry name" value="GntR_C"/>
</dbReference>
<dbReference type="SUPFAM" id="SSF48008">
    <property type="entry name" value="GntR ligand-binding domain-like"/>
    <property type="match status" value="1"/>
</dbReference>
<evidence type="ECO:0000313" key="5">
    <source>
        <dbReference type="EMBL" id="GAA0485768.1"/>
    </source>
</evidence>
<dbReference type="PANTHER" id="PTHR43537">
    <property type="entry name" value="TRANSCRIPTIONAL REGULATOR, GNTR FAMILY"/>
    <property type="match status" value="1"/>
</dbReference>
<name>A0ABN1AX85_9SPHN</name>
<dbReference type="Pfam" id="PF00392">
    <property type="entry name" value="GntR"/>
    <property type="match status" value="1"/>
</dbReference>
<keyword evidence="1" id="KW-0805">Transcription regulation</keyword>
<dbReference type="InterPro" id="IPR008920">
    <property type="entry name" value="TF_FadR/GntR_C"/>
</dbReference>
<dbReference type="SMART" id="SM00895">
    <property type="entry name" value="FCD"/>
    <property type="match status" value="1"/>
</dbReference>
<feature type="domain" description="HTH gntR-type" evidence="4">
    <location>
        <begin position="2"/>
        <end position="69"/>
    </location>
</feature>
<proteinExistence type="predicted"/>
<accession>A0ABN1AX85</accession>
<evidence type="ECO:0000256" key="3">
    <source>
        <dbReference type="ARBA" id="ARBA00023163"/>
    </source>
</evidence>
<reference evidence="5 6" key="1">
    <citation type="journal article" date="2019" name="Int. J. Syst. Evol. Microbiol.">
        <title>The Global Catalogue of Microorganisms (GCM) 10K type strain sequencing project: providing services to taxonomists for standard genome sequencing and annotation.</title>
        <authorList>
            <consortium name="The Broad Institute Genomics Platform"/>
            <consortium name="The Broad Institute Genome Sequencing Center for Infectious Disease"/>
            <person name="Wu L."/>
            <person name="Ma J."/>
        </authorList>
    </citation>
    <scope>NUCLEOTIDE SEQUENCE [LARGE SCALE GENOMIC DNA]</scope>
    <source>
        <strain evidence="5 6">JCM 14162</strain>
    </source>
</reference>
<dbReference type="SMART" id="SM00345">
    <property type="entry name" value="HTH_GNTR"/>
    <property type="match status" value="1"/>
</dbReference>
<evidence type="ECO:0000256" key="1">
    <source>
        <dbReference type="ARBA" id="ARBA00023015"/>
    </source>
</evidence>
<keyword evidence="6" id="KW-1185">Reference proteome</keyword>
<dbReference type="PANTHER" id="PTHR43537:SF45">
    <property type="entry name" value="GNTR FAMILY REGULATORY PROTEIN"/>
    <property type="match status" value="1"/>
</dbReference>
<dbReference type="InterPro" id="IPR036388">
    <property type="entry name" value="WH-like_DNA-bd_sf"/>
</dbReference>
<dbReference type="PROSITE" id="PS50949">
    <property type="entry name" value="HTH_GNTR"/>
    <property type="match status" value="1"/>
</dbReference>
<dbReference type="InterPro" id="IPR000524">
    <property type="entry name" value="Tscrpt_reg_HTH_GntR"/>
</dbReference>
<dbReference type="Proteomes" id="UP001500713">
    <property type="component" value="Unassembled WGS sequence"/>
</dbReference>
<dbReference type="Pfam" id="PF07729">
    <property type="entry name" value="FCD"/>
    <property type="match status" value="1"/>
</dbReference>
<dbReference type="InterPro" id="IPR036390">
    <property type="entry name" value="WH_DNA-bd_sf"/>
</dbReference>
<gene>
    <name evidence="5" type="ORF">GCM10009096_30660</name>
</gene>
<keyword evidence="2" id="KW-0238">DNA-binding</keyword>
<dbReference type="RefSeq" id="WP_229955593.1">
    <property type="nucleotide sequence ID" value="NZ_BAAAEM010000003.1"/>
</dbReference>
<organism evidence="5 6">
    <name type="scientific">Parasphingorhabdus litoris</name>
    <dbReference type="NCBI Taxonomy" id="394733"/>
    <lineage>
        <taxon>Bacteria</taxon>
        <taxon>Pseudomonadati</taxon>
        <taxon>Pseudomonadota</taxon>
        <taxon>Alphaproteobacteria</taxon>
        <taxon>Sphingomonadales</taxon>
        <taxon>Sphingomonadaceae</taxon>
        <taxon>Parasphingorhabdus</taxon>
    </lineage>
</organism>
<sequence>MSRASETAYQKIRSFILQGEAAPGMQLTEEKLSEISGVSRTSVRDAVRRLENEMLVVRSASKRLSVADWSEDEVDEMFTLRAMLEAHAAARAAQRIDGDTLNALRGINDELKRAVSQSSPNIAAFLEANRRFHDLILECARSPRLSKLMPALVEQPVVRRTAHQYSKTQLTQSALDHDELIAAFAAKDADWARAVMISHIRRAFHSFSITAAPEDR</sequence>
<keyword evidence="3" id="KW-0804">Transcription</keyword>
<dbReference type="EMBL" id="BAAAEM010000003">
    <property type="protein sequence ID" value="GAA0485768.1"/>
    <property type="molecule type" value="Genomic_DNA"/>
</dbReference>
<dbReference type="Gene3D" id="1.20.120.530">
    <property type="entry name" value="GntR ligand-binding domain-like"/>
    <property type="match status" value="1"/>
</dbReference>
<evidence type="ECO:0000259" key="4">
    <source>
        <dbReference type="PROSITE" id="PS50949"/>
    </source>
</evidence>